<dbReference type="InterPro" id="IPR051482">
    <property type="entry name" value="Cholesterol_transport"/>
</dbReference>
<feature type="region of interest" description="Disordered" evidence="7">
    <location>
        <begin position="376"/>
        <end position="409"/>
    </location>
</feature>
<feature type="region of interest" description="Disordered" evidence="7">
    <location>
        <begin position="1709"/>
        <end position="1749"/>
    </location>
</feature>
<accession>A0A9P6QK42</accession>
<comment type="caution">
    <text evidence="10">The sequence shown here is derived from an EMBL/GenBank/DDBJ whole genome shotgun (WGS) entry which is preliminary data.</text>
</comment>
<feature type="region of interest" description="Disordered" evidence="7">
    <location>
        <begin position="655"/>
        <end position="782"/>
    </location>
</feature>
<organism evidence="10 11">
    <name type="scientific">Actinomortierella ambigua</name>
    <dbReference type="NCBI Taxonomy" id="1343610"/>
    <lineage>
        <taxon>Eukaryota</taxon>
        <taxon>Fungi</taxon>
        <taxon>Fungi incertae sedis</taxon>
        <taxon>Mucoromycota</taxon>
        <taxon>Mortierellomycotina</taxon>
        <taxon>Mortierellomycetes</taxon>
        <taxon>Mortierellales</taxon>
        <taxon>Mortierellaceae</taxon>
        <taxon>Actinomortierella</taxon>
    </lineage>
</organism>
<dbReference type="PANTHER" id="PTHR23319">
    <property type="entry name" value="GRAM DOMAIN CONTAINING 1B, ISOFORM E"/>
    <property type="match status" value="1"/>
</dbReference>
<dbReference type="GO" id="GO:0005789">
    <property type="term" value="C:endoplasmic reticulum membrane"/>
    <property type="evidence" value="ECO:0007669"/>
    <property type="project" value="TreeGrafter"/>
</dbReference>
<dbReference type="GO" id="GO:0120015">
    <property type="term" value="F:sterol transfer activity"/>
    <property type="evidence" value="ECO:0007669"/>
    <property type="project" value="TreeGrafter"/>
</dbReference>
<reference evidence="10" key="1">
    <citation type="journal article" date="2020" name="Fungal Divers.">
        <title>Resolving the Mortierellaceae phylogeny through synthesis of multi-gene phylogenetics and phylogenomics.</title>
        <authorList>
            <person name="Vandepol N."/>
            <person name="Liber J."/>
            <person name="Desiro A."/>
            <person name="Na H."/>
            <person name="Kennedy M."/>
            <person name="Barry K."/>
            <person name="Grigoriev I.V."/>
            <person name="Miller A.N."/>
            <person name="O'Donnell K."/>
            <person name="Stajich J.E."/>
            <person name="Bonito G."/>
        </authorList>
    </citation>
    <scope>NUCLEOTIDE SEQUENCE</scope>
    <source>
        <strain evidence="10">BC1065</strain>
    </source>
</reference>
<protein>
    <submittedName>
        <fullName evidence="10">SNF1-interacting protein</fullName>
    </submittedName>
</protein>
<keyword evidence="4" id="KW-1133">Transmembrane helix</keyword>
<dbReference type="SUPFAM" id="SSF103657">
    <property type="entry name" value="BAR/IMD domain-like"/>
    <property type="match status" value="1"/>
</dbReference>
<feature type="region of interest" description="Disordered" evidence="7">
    <location>
        <begin position="576"/>
        <end position="628"/>
    </location>
</feature>
<dbReference type="GO" id="GO:0032934">
    <property type="term" value="F:sterol binding"/>
    <property type="evidence" value="ECO:0007669"/>
    <property type="project" value="TreeGrafter"/>
</dbReference>
<comment type="subcellular location">
    <subcellularLocation>
        <location evidence="1">Membrane</location>
        <topology evidence="1">Single-pass membrane protein</topology>
    </subcellularLocation>
</comment>
<feature type="compositionally biased region" description="Basic and acidic residues" evidence="7">
    <location>
        <begin position="970"/>
        <end position="981"/>
    </location>
</feature>
<keyword evidence="11" id="KW-1185">Reference proteome</keyword>
<evidence type="ECO:0000256" key="3">
    <source>
        <dbReference type="ARBA" id="ARBA00022692"/>
    </source>
</evidence>
<dbReference type="Pfam" id="PF02893">
    <property type="entry name" value="GRAM"/>
    <property type="match status" value="1"/>
</dbReference>
<proteinExistence type="inferred from homology"/>
<evidence type="ECO:0000256" key="2">
    <source>
        <dbReference type="ARBA" id="ARBA00006582"/>
    </source>
</evidence>
<keyword evidence="6" id="KW-0175">Coiled coil</keyword>
<feature type="compositionally biased region" description="Polar residues" evidence="7">
    <location>
        <begin position="1012"/>
        <end position="1024"/>
    </location>
</feature>
<feature type="coiled-coil region" evidence="6">
    <location>
        <begin position="144"/>
        <end position="171"/>
    </location>
</feature>
<evidence type="ECO:0000256" key="7">
    <source>
        <dbReference type="SAM" id="MobiDB-lite"/>
    </source>
</evidence>
<dbReference type="GO" id="GO:0140268">
    <property type="term" value="C:endoplasmic reticulum-plasma membrane contact site"/>
    <property type="evidence" value="ECO:0007669"/>
    <property type="project" value="TreeGrafter"/>
</dbReference>
<dbReference type="SUPFAM" id="SSF50729">
    <property type="entry name" value="PH domain-like"/>
    <property type="match status" value="1"/>
</dbReference>
<feature type="compositionally biased region" description="Low complexity" evidence="7">
    <location>
        <begin position="754"/>
        <end position="767"/>
    </location>
</feature>
<evidence type="ECO:0000256" key="5">
    <source>
        <dbReference type="ARBA" id="ARBA00023136"/>
    </source>
</evidence>
<feature type="compositionally biased region" description="Low complexity" evidence="7">
    <location>
        <begin position="690"/>
        <end position="710"/>
    </location>
</feature>
<feature type="compositionally biased region" description="Basic and acidic residues" evidence="7">
    <location>
        <begin position="1853"/>
        <end position="1862"/>
    </location>
</feature>
<feature type="domain" description="PH" evidence="8">
    <location>
        <begin position="427"/>
        <end position="572"/>
    </location>
</feature>
<sequence>MTAVPPNPPSVPDNHTAAEGVAALIPVANITLEDALLDNPNFRANVKLFEGQVFFLESWLVALQQSIKKVTEEWTKLNEVVAILNKRTEVPLLSQGMLSAQYTLPAMKLASGAFRTMLALKHQYIVEVNERIVKPLEDFVKNDLKEFKEAKKAFDKALEKYESALAKYNGQSRQKEPSALREEAFQLYDVRKAYIQSAMSCAMLCIKFQDSLDQLILGVFLDIMATQHDYFSGNADHCGGMALQVLQLKTYMREHKEASGIALGELQETKERYTADAIEYWKPSRSLKCYANNTPATKPSPIGSALLSVAYMAGPTHATPFLARSTAMTRTPTAESQRGTAAGVSLGINPSMPNIAIEDTSNGSTVTLTHSRSLENLTQPDAQLSSSSSGGVTATSGGPDRSPQISISNSPTISDLVFCETPRDITPTTKQGYLNIRIPQPKNRAPVWQRKYFFIQEGEFGFESVVSSPSVGSQVVQSERISVAMCDVRYNGSVSMISPLTSSSSINSLSSSQGGGSAGGGGGNGGGGGLAMIQMERRFCFEVVCSTQSYVLQAETEDDLLSWVGTFEAAKREAQEQLRLPKFPDAEEPYSPMPMTEGSQSRFSFPVGDRLGDGSEVDGGGQPQDSKVSGALGWAASVPGFSLLLNSYTGNNTSANSLSTGDTSGSTEQDAAKSDATEKPEGGPDGAQSPGLGIATTTTPTEESSSASTTPLPPPPVGHFASMPYGNGRKSRDPLPMLDTKRRAASETKVPTVADAAQGQSAATSGGNDTGVSANSKCSGSTPATQLEKLLNSSHHLVPKSSPPPTSDIPLYTMELVVRNRELHHRFMGTKLHKKEYVLHSWTSGYYDDCRPTPIMVYGRIYVTQSAMYFYSRDLSIETKRMFRFSAIHGIECEQKDILTEWRIETLDSKQHVFSQFSLSDTEYLVLKLIWTNAHLRTGRRPVKDLYRKTLRITSKPKLTAGSGSLAETESTHGTRTEGIVHHGGRVSLTAPPRDSGAHYTDDQGQSEDGLETSSPGSGATPTAGSDHGKPIRTYPNEVFPASMPQPPTPVDCQCPGHLERVESEMVFKVPAKTLHRLLLDPLSCVWREFHERRNDSVYDIGRWVNEGGKKTRVIKYMLIVNNPMVRLNQTDCFETQTCEVEEEHLRYTYTVRSSMPAMPYSDSFTPVSRYCVTYVSPKECKLTCSSGIEWHKNPLVKAMIKSAIFKGTAETARDLNEILDRYINTDGSSSGSSSSGSLKASSSSTNLTQDGGRKSRHRSSSAASSSSNSSGSSLLAKALPVRPRHNRSNSSKVKIALVAPGTSEEKMLLDWDQEGSEEHEREAAKGPGNEASTATVAGATPTTPTTAAARQRAMTIAPRHATTAAAALAAAATTMGAATAAGMLSTAGGGGAGRARRHTVSTAASEGVHAVSQPSSNSSSRASEGLHAAGHPSSSSSSNRGHARVMGHWPIGEQPKFTPVGSKESRTRLLGRPSRSTLVAEKQKKEDVESSVGDQGSGIGASQGYHGGGLLQRLLYGPSSSAAALKSESPVHRQRRMLVRLLAFFLAVSSLMNMWAAWNSKRLMESTWRIQRHEMILQRNRMEGLKGSSGGESVSAKHQATTPQEDQSRHQEQPQHPPRSSRTFSESRRIRVSARAVYLKDLEDQIFNAPMASEEIQDRWIDAASFKTFMQVKESFYPWATSVVNDPLSSSSSSSSWATMSLHTSAATTTPPTLSLESEEALTTTSVVPVSAESRETDQPETGSFSTSVPPSYPWMLPSHRRSATRLVFQHDRIGILRYDLLATFEQLNRLEQQLVKAEYLNWIMDERLRCQAWESKRQKEKGKESEEEEEVVEEARVEDVQQQQSLPLESIKMETDDSKVADPRVTDEFCAGVDRQLKLVSHH</sequence>
<feature type="region of interest" description="Disordered" evidence="7">
    <location>
        <begin position="1585"/>
        <end position="1629"/>
    </location>
</feature>
<dbReference type="OrthoDB" id="10070851at2759"/>
<dbReference type="EMBL" id="JAAAJB010000048">
    <property type="protein sequence ID" value="KAG0268543.1"/>
    <property type="molecule type" value="Genomic_DNA"/>
</dbReference>
<dbReference type="InterPro" id="IPR011993">
    <property type="entry name" value="PH-like_dom_sf"/>
</dbReference>
<dbReference type="Proteomes" id="UP000807716">
    <property type="component" value="Unassembled WGS sequence"/>
</dbReference>
<comment type="similarity">
    <text evidence="2">Belongs to the YSP2 family.</text>
</comment>
<keyword evidence="3" id="KW-0812">Transmembrane</keyword>
<dbReference type="GO" id="GO:0032366">
    <property type="term" value="P:intracellular sterol transport"/>
    <property type="evidence" value="ECO:0007669"/>
    <property type="project" value="TreeGrafter"/>
</dbReference>
<feature type="compositionally biased region" description="Polar residues" evidence="7">
    <location>
        <begin position="1597"/>
        <end position="1606"/>
    </location>
</feature>
<evidence type="ECO:0000256" key="1">
    <source>
        <dbReference type="ARBA" id="ARBA00004167"/>
    </source>
</evidence>
<name>A0A9P6QK42_9FUNG</name>
<feature type="domain" description="VASt" evidence="9">
    <location>
        <begin position="1059"/>
        <end position="1228"/>
    </location>
</feature>
<feature type="compositionally biased region" description="Basic and acidic residues" evidence="7">
    <location>
        <begin position="670"/>
        <end position="682"/>
    </location>
</feature>
<dbReference type="InterPro" id="IPR031968">
    <property type="entry name" value="VASt"/>
</dbReference>
<feature type="region of interest" description="Disordered" evidence="7">
    <location>
        <begin position="1817"/>
        <end position="1862"/>
    </location>
</feature>
<keyword evidence="5" id="KW-0472">Membrane</keyword>
<evidence type="ECO:0000259" key="8">
    <source>
        <dbReference type="PROSITE" id="PS50003"/>
    </source>
</evidence>
<evidence type="ECO:0000256" key="4">
    <source>
        <dbReference type="ARBA" id="ARBA00022989"/>
    </source>
</evidence>
<feature type="region of interest" description="Disordered" evidence="7">
    <location>
        <begin position="1313"/>
        <end position="1352"/>
    </location>
</feature>
<dbReference type="InterPro" id="IPR004148">
    <property type="entry name" value="BAR_dom"/>
</dbReference>
<dbReference type="InterPro" id="IPR004182">
    <property type="entry name" value="GRAM"/>
</dbReference>
<dbReference type="Gene3D" id="2.30.29.30">
    <property type="entry name" value="Pleckstrin-homology domain (PH domain)/Phosphotyrosine-binding domain (PTB)"/>
    <property type="match status" value="2"/>
</dbReference>
<feature type="compositionally biased region" description="Basic and acidic residues" evidence="7">
    <location>
        <begin position="1817"/>
        <end position="1826"/>
    </location>
</feature>
<dbReference type="Pfam" id="PF16746">
    <property type="entry name" value="BAR_3"/>
    <property type="match status" value="1"/>
</dbReference>
<dbReference type="GO" id="GO:0005886">
    <property type="term" value="C:plasma membrane"/>
    <property type="evidence" value="ECO:0007669"/>
    <property type="project" value="TreeGrafter"/>
</dbReference>
<evidence type="ECO:0000313" key="10">
    <source>
        <dbReference type="EMBL" id="KAG0268543.1"/>
    </source>
</evidence>
<feature type="compositionally biased region" description="Low complexity" evidence="7">
    <location>
        <begin position="1228"/>
        <end position="1245"/>
    </location>
</feature>
<feature type="region of interest" description="Disordered" evidence="7">
    <location>
        <begin position="958"/>
        <end position="1042"/>
    </location>
</feature>
<gene>
    <name evidence="10" type="primary">SIP3</name>
    <name evidence="10" type="ORF">DFQ27_006459</name>
</gene>
<dbReference type="Pfam" id="PF16016">
    <property type="entry name" value="VASt"/>
    <property type="match status" value="1"/>
</dbReference>
<feature type="compositionally biased region" description="Polar residues" evidence="7">
    <location>
        <begin position="770"/>
        <end position="782"/>
    </location>
</feature>
<dbReference type="PANTHER" id="PTHR23319:SF4">
    <property type="entry name" value="GRAM DOMAIN CONTAINING 1B, ISOFORM E"/>
    <property type="match status" value="1"/>
</dbReference>
<feature type="region of interest" description="Disordered" evidence="7">
    <location>
        <begin position="1389"/>
        <end position="1504"/>
    </location>
</feature>
<feature type="compositionally biased region" description="Polar residues" evidence="7">
    <location>
        <begin position="655"/>
        <end position="669"/>
    </location>
</feature>
<evidence type="ECO:0000256" key="6">
    <source>
        <dbReference type="SAM" id="Coils"/>
    </source>
</evidence>
<feature type="compositionally biased region" description="Low complexity" evidence="7">
    <location>
        <begin position="1261"/>
        <end position="1280"/>
    </location>
</feature>
<dbReference type="InterPro" id="IPR001849">
    <property type="entry name" value="PH_domain"/>
</dbReference>
<feature type="compositionally biased region" description="Low complexity" evidence="7">
    <location>
        <begin position="385"/>
        <end position="398"/>
    </location>
</feature>
<dbReference type="Gene3D" id="1.20.1270.60">
    <property type="entry name" value="Arfaptin homology (AH) domain/BAR domain"/>
    <property type="match status" value="1"/>
</dbReference>
<dbReference type="PROSITE" id="PS50003">
    <property type="entry name" value="PH_DOMAIN"/>
    <property type="match status" value="1"/>
</dbReference>
<dbReference type="SMART" id="SM00233">
    <property type="entry name" value="PH"/>
    <property type="match status" value="1"/>
</dbReference>
<feature type="region of interest" description="Disordered" evidence="7">
    <location>
        <begin position="1227"/>
        <end position="1299"/>
    </location>
</feature>
<evidence type="ECO:0000259" key="9">
    <source>
        <dbReference type="PROSITE" id="PS51778"/>
    </source>
</evidence>
<dbReference type="InterPro" id="IPR027267">
    <property type="entry name" value="AH/BAR_dom_sf"/>
</dbReference>
<evidence type="ECO:0000313" key="11">
    <source>
        <dbReference type="Proteomes" id="UP000807716"/>
    </source>
</evidence>
<feature type="compositionally biased region" description="Low complexity" evidence="7">
    <location>
        <begin position="1413"/>
        <end position="1424"/>
    </location>
</feature>
<feature type="compositionally biased region" description="Low complexity" evidence="7">
    <location>
        <begin position="1332"/>
        <end position="1352"/>
    </location>
</feature>
<dbReference type="PROSITE" id="PS51778">
    <property type="entry name" value="VAST"/>
    <property type="match status" value="1"/>
</dbReference>